<accession>A0A9N9G066</accession>
<gene>
    <name evidence="1" type="ORF">AGERDE_LOCUS7509</name>
</gene>
<comment type="caution">
    <text evidence="1">The sequence shown here is derived from an EMBL/GenBank/DDBJ whole genome shotgun (WGS) entry which is preliminary data.</text>
</comment>
<evidence type="ECO:0000313" key="1">
    <source>
        <dbReference type="EMBL" id="CAG8568344.1"/>
    </source>
</evidence>
<dbReference type="Proteomes" id="UP000789831">
    <property type="component" value="Unassembled WGS sequence"/>
</dbReference>
<reference evidence="1" key="1">
    <citation type="submission" date="2021-06" db="EMBL/GenBank/DDBJ databases">
        <authorList>
            <person name="Kallberg Y."/>
            <person name="Tangrot J."/>
            <person name="Rosling A."/>
        </authorList>
    </citation>
    <scope>NUCLEOTIDE SEQUENCE</scope>
    <source>
        <strain evidence="1">MT106</strain>
    </source>
</reference>
<proteinExistence type="predicted"/>
<dbReference type="AlphaFoldDB" id="A0A9N9G066"/>
<dbReference type="EMBL" id="CAJVPL010001382">
    <property type="protein sequence ID" value="CAG8568344.1"/>
    <property type="molecule type" value="Genomic_DNA"/>
</dbReference>
<protein>
    <submittedName>
        <fullName evidence="1">3183_t:CDS:1</fullName>
    </submittedName>
</protein>
<organism evidence="1 2">
    <name type="scientific">Ambispora gerdemannii</name>
    <dbReference type="NCBI Taxonomy" id="144530"/>
    <lineage>
        <taxon>Eukaryota</taxon>
        <taxon>Fungi</taxon>
        <taxon>Fungi incertae sedis</taxon>
        <taxon>Mucoromycota</taxon>
        <taxon>Glomeromycotina</taxon>
        <taxon>Glomeromycetes</taxon>
        <taxon>Archaeosporales</taxon>
        <taxon>Ambisporaceae</taxon>
        <taxon>Ambispora</taxon>
    </lineage>
</organism>
<sequence>MLERSCLFLCAVDDEVEEIVDEGENFIVAAADYSLGHYHGFDWPINSVT</sequence>
<keyword evidence="2" id="KW-1185">Reference proteome</keyword>
<name>A0A9N9G066_9GLOM</name>
<evidence type="ECO:0000313" key="2">
    <source>
        <dbReference type="Proteomes" id="UP000789831"/>
    </source>
</evidence>